<evidence type="ECO:0000313" key="2">
    <source>
        <dbReference type="EMBL" id="KAL1839445.1"/>
    </source>
</evidence>
<feature type="region of interest" description="Disordered" evidence="1">
    <location>
        <begin position="142"/>
        <end position="173"/>
    </location>
</feature>
<sequence>MQPISDLCSWPASRSPPDATASPNSKRQPGQPGRTKARSSQGVQRHLIIPPHPSGGPLSKIPASPFTHLRFSDFQLLERHFATNRPLPTLVTALHIDRKSVPRLSSAPPNSSSSLQLHRGPSTGIIRLRGWLRCTRGRQFGQLPSVNKGVGPARPRHHNQFHKAQHSVHNPGS</sequence>
<evidence type="ECO:0000256" key="1">
    <source>
        <dbReference type="SAM" id="MobiDB-lite"/>
    </source>
</evidence>
<dbReference type="EMBL" id="JAZGSY010000157">
    <property type="protein sequence ID" value="KAL1839445.1"/>
    <property type="molecule type" value="Genomic_DNA"/>
</dbReference>
<protein>
    <submittedName>
        <fullName evidence="2">Uncharacterized protein</fullName>
    </submittedName>
</protein>
<evidence type="ECO:0000313" key="3">
    <source>
        <dbReference type="Proteomes" id="UP001583172"/>
    </source>
</evidence>
<keyword evidence="3" id="KW-1185">Reference proteome</keyword>
<gene>
    <name evidence="2" type="ORF">VTJ49DRAFT_1515</name>
</gene>
<name>A0ABR3VC65_HUMIN</name>
<feature type="compositionally biased region" description="Basic residues" evidence="1">
    <location>
        <begin position="154"/>
        <end position="166"/>
    </location>
</feature>
<dbReference type="Proteomes" id="UP001583172">
    <property type="component" value="Unassembled WGS sequence"/>
</dbReference>
<reference evidence="2 3" key="1">
    <citation type="journal article" date="2024" name="Commun. Biol.">
        <title>Comparative genomic analysis of thermophilic fungi reveals convergent evolutionary adaptations and gene losses.</title>
        <authorList>
            <person name="Steindorff A.S."/>
            <person name="Aguilar-Pontes M.V."/>
            <person name="Robinson A.J."/>
            <person name="Andreopoulos B."/>
            <person name="LaButti K."/>
            <person name="Kuo A."/>
            <person name="Mondo S."/>
            <person name="Riley R."/>
            <person name="Otillar R."/>
            <person name="Haridas S."/>
            <person name="Lipzen A."/>
            <person name="Grimwood J."/>
            <person name="Schmutz J."/>
            <person name="Clum A."/>
            <person name="Reid I.D."/>
            <person name="Moisan M.C."/>
            <person name="Butler G."/>
            <person name="Nguyen T.T.M."/>
            <person name="Dewar K."/>
            <person name="Conant G."/>
            <person name="Drula E."/>
            <person name="Henrissat B."/>
            <person name="Hansel C."/>
            <person name="Singer S."/>
            <person name="Hutchinson M.I."/>
            <person name="de Vries R.P."/>
            <person name="Natvig D.O."/>
            <person name="Powell A.J."/>
            <person name="Tsang A."/>
            <person name="Grigoriev I.V."/>
        </authorList>
    </citation>
    <scope>NUCLEOTIDE SEQUENCE [LARGE SCALE GENOMIC DNA]</scope>
    <source>
        <strain evidence="2 3">CBS 620.91</strain>
    </source>
</reference>
<comment type="caution">
    <text evidence="2">The sequence shown here is derived from an EMBL/GenBank/DDBJ whole genome shotgun (WGS) entry which is preliminary data.</text>
</comment>
<accession>A0ABR3VC65</accession>
<feature type="region of interest" description="Disordered" evidence="1">
    <location>
        <begin position="1"/>
        <end position="61"/>
    </location>
</feature>
<proteinExistence type="predicted"/>
<organism evidence="2 3">
    <name type="scientific">Humicola insolens</name>
    <name type="common">Soft-rot fungus</name>
    <dbReference type="NCBI Taxonomy" id="85995"/>
    <lineage>
        <taxon>Eukaryota</taxon>
        <taxon>Fungi</taxon>
        <taxon>Dikarya</taxon>
        <taxon>Ascomycota</taxon>
        <taxon>Pezizomycotina</taxon>
        <taxon>Sordariomycetes</taxon>
        <taxon>Sordariomycetidae</taxon>
        <taxon>Sordariales</taxon>
        <taxon>Chaetomiaceae</taxon>
        <taxon>Mycothermus</taxon>
    </lineage>
</organism>